<evidence type="ECO:0000256" key="2">
    <source>
        <dbReference type="SAM" id="SignalP"/>
    </source>
</evidence>
<dbReference type="InterPro" id="IPR045474">
    <property type="entry name" value="GEVED"/>
</dbReference>
<feature type="compositionally biased region" description="Acidic residues" evidence="1">
    <location>
        <begin position="319"/>
        <end position="329"/>
    </location>
</feature>
<dbReference type="SUPFAM" id="SSF63829">
    <property type="entry name" value="Calcium-dependent phosphotriesterase"/>
    <property type="match status" value="1"/>
</dbReference>
<evidence type="ECO:0000259" key="3">
    <source>
        <dbReference type="Pfam" id="PF16130"/>
    </source>
</evidence>
<dbReference type="Pfam" id="PF21959">
    <property type="entry name" value="DUF6923"/>
    <property type="match status" value="1"/>
</dbReference>
<dbReference type="InterPro" id="IPR032295">
    <property type="entry name" value="DUF4842"/>
</dbReference>
<dbReference type="InterPro" id="IPR031025">
    <property type="entry name" value="LruC_dom"/>
</dbReference>
<organism evidence="6 7">
    <name type="scientific">Shewanella hanedai</name>
    <name type="common">Alteromonas hanedai</name>
    <dbReference type="NCBI Taxonomy" id="25"/>
    <lineage>
        <taxon>Bacteria</taxon>
        <taxon>Pseudomonadati</taxon>
        <taxon>Pseudomonadota</taxon>
        <taxon>Gammaproteobacteria</taxon>
        <taxon>Alteromonadales</taxon>
        <taxon>Shewanellaceae</taxon>
        <taxon>Shewanella</taxon>
    </lineage>
</organism>
<comment type="caution">
    <text evidence="6">The sequence shown here is derived from an EMBL/GenBank/DDBJ whole genome shotgun (WGS) entry which is preliminary data.</text>
</comment>
<feature type="signal peptide" evidence="2">
    <location>
        <begin position="1"/>
        <end position="22"/>
    </location>
</feature>
<feature type="chain" id="PRO_5022146389" evidence="2">
    <location>
        <begin position="23"/>
        <end position="715"/>
    </location>
</feature>
<feature type="domain" description="DUF4842" evidence="3">
    <location>
        <begin position="478"/>
        <end position="703"/>
    </location>
</feature>
<evidence type="ECO:0000256" key="1">
    <source>
        <dbReference type="SAM" id="MobiDB-lite"/>
    </source>
</evidence>
<proteinExistence type="predicted"/>
<reference evidence="7" key="1">
    <citation type="submission" date="2019-07" db="EMBL/GenBank/DDBJ databases">
        <title>Shewanella sp. YLB-08 draft genomic sequence.</title>
        <authorList>
            <person name="Yu L."/>
        </authorList>
    </citation>
    <scope>NUCLEOTIDE SEQUENCE [LARGE SCALE GENOMIC DNA]</scope>
    <source>
        <strain evidence="7">JCM 20706</strain>
    </source>
</reference>
<dbReference type="RefSeq" id="WP_144040972.1">
    <property type="nucleotide sequence ID" value="NZ_BMPL01000011.1"/>
</dbReference>
<dbReference type="Gene3D" id="2.120.10.30">
    <property type="entry name" value="TolB, C-terminal domain"/>
    <property type="match status" value="1"/>
</dbReference>
<sequence>MKKTYSLMICSSILLTQGTSWADEFEACPSEAFIIQTPSSVPKTYGVELATGSYTVLENDMGITKSYNGVGFNYHDNYIYGWDYQNGTLGKTGNDYQIIPLTITKDSASVSAGNLFVGDVSITENTWYGYRKGKGLFTIPLDDPNNYNMTRISGSNTNATYTITDFAFHPTDGFIYAITNGSTGKLIKIDPANGLSTELGTVVTSTSGNFIFGAQFFDPDGNLYTSNNANGNIYRVNVDVASPAAELFAYGPSSSSNDGARCALAVVSVGDSVDFGDAPDSYGTSLDNNGARHSIVPGLHLGSSVDNESDGYVYPLSDDASDNSDDEDGVSMPTGFEIGEQAILLVDATGDNGYLNGWIDLNRNGEFELEEQVILGEPLDEGTNTIIIDIPTWANTGETWARFRLSTQQDISSTGGVGDGEVEDYPITLTETGVSVNYYPSSSTFTSIAYEDLYPDQGDFDMNDVVVQLRIAEYVKDNKVRRISLTMELAAMGAAYHNGFGVQLPGVARSKIKESLISWNVDGISQSESTLETEQSNAVFIFTQDLSDHVTIAQGCTYLRTESGCGSAYRTTWEMSIPFDTPVDKTSMPEFPYDPFIFATPNTDHGEIAKYYTGGNNPGRKWEVHLKNRAPTDKFESAYLGARSDAADASTRQYFLTDTGMAWALEVPSDWKHPLENQRLDSAYTEFVDFAADGSGDTNETWYTNPTNSLIFTEQ</sequence>
<dbReference type="Proteomes" id="UP000318126">
    <property type="component" value="Unassembled WGS sequence"/>
</dbReference>
<dbReference type="InterPro" id="IPR011042">
    <property type="entry name" value="6-blade_b-propeller_TolB-like"/>
</dbReference>
<keyword evidence="2" id="KW-0732">Signal</keyword>
<dbReference type="NCBIfam" id="TIGR04456">
    <property type="entry name" value="LruC_dom"/>
    <property type="match status" value="1"/>
</dbReference>
<feature type="domain" description="DUF6923" evidence="5">
    <location>
        <begin position="50"/>
        <end position="263"/>
    </location>
</feature>
<evidence type="ECO:0000259" key="4">
    <source>
        <dbReference type="Pfam" id="PF20009"/>
    </source>
</evidence>
<gene>
    <name evidence="6" type="ORF">FN961_14895</name>
</gene>
<dbReference type="Pfam" id="PF16130">
    <property type="entry name" value="DUF4842"/>
    <property type="match status" value="1"/>
</dbReference>
<dbReference type="AlphaFoldDB" id="A0A553JM58"/>
<evidence type="ECO:0000259" key="5">
    <source>
        <dbReference type="Pfam" id="PF21959"/>
    </source>
</evidence>
<evidence type="ECO:0000313" key="7">
    <source>
        <dbReference type="Proteomes" id="UP000318126"/>
    </source>
</evidence>
<dbReference type="EMBL" id="VKGK01000018">
    <property type="protein sequence ID" value="TRY13526.1"/>
    <property type="molecule type" value="Genomic_DNA"/>
</dbReference>
<feature type="region of interest" description="Disordered" evidence="1">
    <location>
        <begin position="311"/>
        <end position="332"/>
    </location>
</feature>
<feature type="domain" description="GEVED" evidence="4">
    <location>
        <begin position="354"/>
        <end position="428"/>
    </location>
</feature>
<dbReference type="Pfam" id="PF20009">
    <property type="entry name" value="GEVED"/>
    <property type="match status" value="1"/>
</dbReference>
<keyword evidence="7" id="KW-1185">Reference proteome</keyword>
<evidence type="ECO:0000313" key="6">
    <source>
        <dbReference type="EMBL" id="TRY13526.1"/>
    </source>
</evidence>
<name>A0A553JM58_SHEHA</name>
<dbReference type="InterPro" id="IPR054215">
    <property type="entry name" value="DUF6923"/>
</dbReference>
<dbReference type="OrthoDB" id="1204817at2"/>
<protein>
    <submittedName>
        <fullName evidence="6">LruC domain-containing protein</fullName>
    </submittedName>
</protein>
<accession>A0A553JM58</accession>